<dbReference type="EMBL" id="HBFR01042998">
    <property type="protein sequence ID" value="CAD8904239.1"/>
    <property type="molecule type" value="Transcribed_RNA"/>
</dbReference>
<evidence type="ECO:0000256" key="1">
    <source>
        <dbReference type="SAM" id="MobiDB-lite"/>
    </source>
</evidence>
<protein>
    <submittedName>
        <fullName evidence="4">Uncharacterized protein</fullName>
    </submittedName>
</protein>
<feature type="region of interest" description="Disordered" evidence="1">
    <location>
        <begin position="77"/>
        <end position="101"/>
    </location>
</feature>
<reference evidence="4" key="1">
    <citation type="submission" date="2021-01" db="EMBL/GenBank/DDBJ databases">
        <authorList>
            <person name="Corre E."/>
            <person name="Pelletier E."/>
            <person name="Niang G."/>
            <person name="Scheremetjew M."/>
            <person name="Finn R."/>
            <person name="Kale V."/>
            <person name="Holt S."/>
            <person name="Cochrane G."/>
            <person name="Meng A."/>
            <person name="Brown T."/>
            <person name="Cohen L."/>
        </authorList>
    </citation>
    <scope>NUCLEOTIDE SEQUENCE</scope>
    <source>
        <strain evidence="4">308</strain>
    </source>
</reference>
<dbReference type="PROSITE" id="PS51257">
    <property type="entry name" value="PROKAR_LIPOPROTEIN"/>
    <property type="match status" value="1"/>
</dbReference>
<proteinExistence type="predicted"/>
<feature type="chain" id="PRO_5036192244" evidence="2">
    <location>
        <begin position="23"/>
        <end position="153"/>
    </location>
</feature>
<name>A0A6U5ME36_9STRA</name>
<gene>
    <name evidence="3" type="ORF">CHYS00102_LOCUS31458</name>
    <name evidence="4" type="ORF">CHYS00102_LOCUS31459</name>
</gene>
<evidence type="ECO:0000256" key="2">
    <source>
        <dbReference type="SAM" id="SignalP"/>
    </source>
</evidence>
<feature type="region of interest" description="Disordered" evidence="1">
    <location>
        <begin position="134"/>
        <end position="153"/>
    </location>
</feature>
<accession>A0A6U5ME36</accession>
<feature type="signal peptide" evidence="2">
    <location>
        <begin position="1"/>
        <end position="22"/>
    </location>
</feature>
<evidence type="ECO:0000313" key="4">
    <source>
        <dbReference type="EMBL" id="CAD8904239.1"/>
    </source>
</evidence>
<keyword evidence="2" id="KW-0732">Signal</keyword>
<sequence length="153" mass="16718">MKISFNISVIIAIACKSVLVCSFSSAFTSFGRLSHIANDVSSRTFVHDTSIRLMNFNFDKVLNDDNEDDKDDEVQTLEVLEPSDEKSISPLPDQSEKSTNLAEEIAKISRSGSTSDQMISRIKGCEIRRIGGSGTTFEISVDGDEADLGTQDS</sequence>
<evidence type="ECO:0000313" key="3">
    <source>
        <dbReference type="EMBL" id="CAD8904238.1"/>
    </source>
</evidence>
<dbReference type="AlphaFoldDB" id="A0A6U5ME36"/>
<organism evidence="4">
    <name type="scientific">Corethron hystrix</name>
    <dbReference type="NCBI Taxonomy" id="216773"/>
    <lineage>
        <taxon>Eukaryota</taxon>
        <taxon>Sar</taxon>
        <taxon>Stramenopiles</taxon>
        <taxon>Ochrophyta</taxon>
        <taxon>Bacillariophyta</taxon>
        <taxon>Coscinodiscophyceae</taxon>
        <taxon>Corethrophycidae</taxon>
        <taxon>Corethrales</taxon>
        <taxon>Corethraceae</taxon>
        <taxon>Corethron</taxon>
    </lineage>
</organism>
<dbReference type="EMBL" id="HBFR01042997">
    <property type="protein sequence ID" value="CAD8904238.1"/>
    <property type="molecule type" value="Transcribed_RNA"/>
</dbReference>